<dbReference type="STRING" id="1679444.PYTT_2506"/>
<evidence type="ECO:0000313" key="11">
    <source>
        <dbReference type="EMBL" id="SEI00695.1"/>
    </source>
</evidence>
<keyword evidence="2" id="KW-0813">Transport</keyword>
<keyword evidence="3 9" id="KW-0812">Transmembrane</keyword>
<evidence type="ECO:0000256" key="9">
    <source>
        <dbReference type="SAM" id="Phobius"/>
    </source>
</evidence>
<evidence type="ECO:0000256" key="6">
    <source>
        <dbReference type="ARBA" id="ARBA00023136"/>
    </source>
</evidence>
<dbReference type="GO" id="GO:0001508">
    <property type="term" value="P:action potential"/>
    <property type="evidence" value="ECO:0007669"/>
    <property type="project" value="TreeGrafter"/>
</dbReference>
<feature type="transmembrane region" description="Helical" evidence="9">
    <location>
        <begin position="43"/>
        <end position="60"/>
    </location>
</feature>
<feature type="domain" description="Potassium channel" evidence="10">
    <location>
        <begin position="131"/>
        <end position="201"/>
    </location>
</feature>
<dbReference type="InterPro" id="IPR028325">
    <property type="entry name" value="VG_K_chnl"/>
</dbReference>
<evidence type="ECO:0000256" key="3">
    <source>
        <dbReference type="ARBA" id="ARBA00022692"/>
    </source>
</evidence>
<feature type="compositionally biased region" description="Basic and acidic residues" evidence="8">
    <location>
        <begin position="256"/>
        <end position="272"/>
    </location>
</feature>
<keyword evidence="4 9" id="KW-1133">Transmembrane helix</keyword>
<keyword evidence="7" id="KW-0407">Ion channel</keyword>
<evidence type="ECO:0000256" key="5">
    <source>
        <dbReference type="ARBA" id="ARBA00023065"/>
    </source>
</evidence>
<dbReference type="EMBL" id="LT629973">
    <property type="protein sequence ID" value="SEI00695.1"/>
    <property type="molecule type" value="Genomic_DNA"/>
</dbReference>
<accession>A0A1H6MGG3</accession>
<sequence length="272" mass="30503">MMSAFLKQRVMYETLMAFLALCSVVFAFQDLRGVLEPWQEWCDWVIWGVFVADYGVRLCLSSRKWEFIKAHWIDLIAILPFNSFCRGMRLLRFARLLKFLRVLAVMARFMGRTRSFFDTNGFKYVLLVTAIVLLAGGYSLHLTENISLEDGIWWSFVTAATVGYGDIAPQSLAGRVVAIVVMLIGIGLIGMFTSTVTTFFMHRPRSGGVKGEALEAVKRNLDRFDELSEGDVEDICRLLLGMKRNKLPVAAGEEASAGHERGTPPGDEGVRA</sequence>
<dbReference type="InterPro" id="IPR013099">
    <property type="entry name" value="K_chnl_dom"/>
</dbReference>
<name>A0A1H6MGG3_9BACT</name>
<evidence type="ECO:0000259" key="10">
    <source>
        <dbReference type="Pfam" id="PF07885"/>
    </source>
</evidence>
<evidence type="ECO:0000256" key="2">
    <source>
        <dbReference type="ARBA" id="ARBA00022448"/>
    </source>
</evidence>
<dbReference type="Gene3D" id="1.20.120.350">
    <property type="entry name" value="Voltage-gated potassium channels. Chain C"/>
    <property type="match status" value="1"/>
</dbReference>
<evidence type="ECO:0000256" key="1">
    <source>
        <dbReference type="ARBA" id="ARBA00004141"/>
    </source>
</evidence>
<feature type="transmembrane region" description="Helical" evidence="9">
    <location>
        <begin position="176"/>
        <end position="200"/>
    </location>
</feature>
<evidence type="ECO:0000313" key="12">
    <source>
        <dbReference type="Proteomes" id="UP000176204"/>
    </source>
</evidence>
<feature type="transmembrane region" description="Helical" evidence="9">
    <location>
        <begin position="122"/>
        <end position="140"/>
    </location>
</feature>
<evidence type="ECO:0000256" key="8">
    <source>
        <dbReference type="SAM" id="MobiDB-lite"/>
    </source>
</evidence>
<keyword evidence="12" id="KW-1185">Reference proteome</keyword>
<dbReference type="PANTHER" id="PTHR11537:SF254">
    <property type="entry name" value="POTASSIUM VOLTAGE-GATED CHANNEL PROTEIN SHAB"/>
    <property type="match status" value="1"/>
</dbReference>
<dbReference type="OrthoDB" id="9810759at2"/>
<gene>
    <name evidence="11" type="ORF">PYTT_2506</name>
</gene>
<dbReference type="AlphaFoldDB" id="A0A1H6MGG3"/>
<reference evidence="12" key="1">
    <citation type="submission" date="2016-09" db="EMBL/GenBank/DDBJ databases">
        <authorList>
            <person name="Koehorst J."/>
        </authorList>
    </citation>
    <scope>NUCLEOTIDE SEQUENCE [LARGE SCALE GENOMIC DNA]</scope>
</reference>
<dbReference type="InterPro" id="IPR027359">
    <property type="entry name" value="Volt_channel_dom_sf"/>
</dbReference>
<dbReference type="Pfam" id="PF07885">
    <property type="entry name" value="Ion_trans_2"/>
    <property type="match status" value="1"/>
</dbReference>
<keyword evidence="5" id="KW-0406">Ion transport</keyword>
<dbReference type="RefSeq" id="WP_067777521.1">
    <property type="nucleotide sequence ID" value="NZ_LIGX01000037.1"/>
</dbReference>
<dbReference type="PANTHER" id="PTHR11537">
    <property type="entry name" value="VOLTAGE-GATED POTASSIUM CHANNEL"/>
    <property type="match status" value="1"/>
</dbReference>
<protein>
    <submittedName>
        <fullName evidence="11">Ion channel</fullName>
    </submittedName>
</protein>
<dbReference type="Proteomes" id="UP000176204">
    <property type="component" value="Chromosome I"/>
</dbReference>
<evidence type="ECO:0000256" key="4">
    <source>
        <dbReference type="ARBA" id="ARBA00022989"/>
    </source>
</evidence>
<organism evidence="11 12">
    <name type="scientific">Akkermansia glycaniphila</name>
    <dbReference type="NCBI Taxonomy" id="1679444"/>
    <lineage>
        <taxon>Bacteria</taxon>
        <taxon>Pseudomonadati</taxon>
        <taxon>Verrucomicrobiota</taxon>
        <taxon>Verrucomicrobiia</taxon>
        <taxon>Verrucomicrobiales</taxon>
        <taxon>Akkermansiaceae</taxon>
        <taxon>Akkermansia</taxon>
    </lineage>
</organism>
<keyword evidence="6 9" id="KW-0472">Membrane</keyword>
<feature type="region of interest" description="Disordered" evidence="8">
    <location>
        <begin position="251"/>
        <end position="272"/>
    </location>
</feature>
<proteinExistence type="predicted"/>
<dbReference type="KEGG" id="agl:PYTT_2506"/>
<evidence type="ECO:0000256" key="7">
    <source>
        <dbReference type="ARBA" id="ARBA00023303"/>
    </source>
</evidence>
<comment type="subcellular location">
    <subcellularLocation>
        <location evidence="1">Membrane</location>
        <topology evidence="1">Multi-pass membrane protein</topology>
    </subcellularLocation>
</comment>
<feature type="transmembrane region" description="Helical" evidence="9">
    <location>
        <begin position="152"/>
        <end position="170"/>
    </location>
</feature>
<dbReference type="GO" id="GO:0005249">
    <property type="term" value="F:voltage-gated potassium channel activity"/>
    <property type="evidence" value="ECO:0007669"/>
    <property type="project" value="InterPro"/>
</dbReference>
<dbReference type="GO" id="GO:0008076">
    <property type="term" value="C:voltage-gated potassium channel complex"/>
    <property type="evidence" value="ECO:0007669"/>
    <property type="project" value="InterPro"/>
</dbReference>
<dbReference type="SUPFAM" id="SSF81324">
    <property type="entry name" value="Voltage-gated potassium channels"/>
    <property type="match status" value="1"/>
</dbReference>
<dbReference type="Gene3D" id="1.10.287.70">
    <property type="match status" value="1"/>
</dbReference>
<dbReference type="PRINTS" id="PR00169">
    <property type="entry name" value="KCHANNEL"/>
</dbReference>